<dbReference type="Proteomes" id="UP001634393">
    <property type="component" value="Unassembled WGS sequence"/>
</dbReference>
<dbReference type="PANTHER" id="PTHR43085">
    <property type="entry name" value="HEXOKINASE FAMILY MEMBER"/>
    <property type="match status" value="1"/>
</dbReference>
<dbReference type="AlphaFoldDB" id="A0ABD3URE8"/>
<evidence type="ECO:0000256" key="2">
    <source>
        <dbReference type="ARBA" id="ARBA00022679"/>
    </source>
</evidence>
<sequence length="376" mass="40508">MRQNQGTTPSCLIVGNYCHDVLIKDGVVLAESLGGASSFISAVLDGLSVSSTIISKVGPDFSYPVTHPPLLIPSSLTTLFHAHFSSQITIHDRLLKRVRACHPINPSDLPITSRFRFGLAVGVAGEISPETLEKMLDICDTVFVDVQSLIRVFDPHDGTVNLVQLKESGFYHLLPRLGFLKASSDEAPYVDVDEAKDKCCVVVTNGKDGCTVYCGDGEQRIAPFPTVQVDPTGAGDSFLGGFVCGLANGLAVPDAALLGNFFGSLTVGQIGLPQFDFRLLQAVKDEVYKKRFQIIGCHKKQNDNLIFVKPLDHEEFLAALGAAKTKATCLSQECQCPLPSLPRVAESHNHLPCSGHPKLFPNTICDKPIESSHGTP</sequence>
<keyword evidence="6" id="KW-1185">Reference proteome</keyword>
<dbReference type="InterPro" id="IPR011611">
    <property type="entry name" value="PfkB_dom"/>
</dbReference>
<dbReference type="InterPro" id="IPR029056">
    <property type="entry name" value="Ribokinase-like"/>
</dbReference>
<dbReference type="PANTHER" id="PTHR43085:SF13">
    <property type="entry name" value="INOSITOL 3-KINASE"/>
    <property type="match status" value="1"/>
</dbReference>
<organism evidence="5 6">
    <name type="scientific">Penstemon smallii</name>
    <dbReference type="NCBI Taxonomy" id="265156"/>
    <lineage>
        <taxon>Eukaryota</taxon>
        <taxon>Viridiplantae</taxon>
        <taxon>Streptophyta</taxon>
        <taxon>Embryophyta</taxon>
        <taxon>Tracheophyta</taxon>
        <taxon>Spermatophyta</taxon>
        <taxon>Magnoliopsida</taxon>
        <taxon>eudicotyledons</taxon>
        <taxon>Gunneridae</taxon>
        <taxon>Pentapetalae</taxon>
        <taxon>asterids</taxon>
        <taxon>lamiids</taxon>
        <taxon>Lamiales</taxon>
        <taxon>Plantaginaceae</taxon>
        <taxon>Cheloneae</taxon>
        <taxon>Penstemon</taxon>
    </lineage>
</organism>
<reference evidence="5 6" key="1">
    <citation type="submission" date="2024-12" db="EMBL/GenBank/DDBJ databases">
        <title>The unique morphological basis and parallel evolutionary history of personate flowers in Penstemon.</title>
        <authorList>
            <person name="Depatie T.H."/>
            <person name="Wessinger C.A."/>
        </authorList>
    </citation>
    <scope>NUCLEOTIDE SEQUENCE [LARGE SCALE GENOMIC DNA]</scope>
    <source>
        <strain evidence="5">WTNN_2</strain>
        <tissue evidence="5">Leaf</tissue>
    </source>
</reference>
<keyword evidence="2" id="KW-0808">Transferase</keyword>
<evidence type="ECO:0000313" key="6">
    <source>
        <dbReference type="Proteomes" id="UP001634393"/>
    </source>
</evidence>
<keyword evidence="3" id="KW-0418">Kinase</keyword>
<dbReference type="Gene3D" id="3.40.1190.20">
    <property type="match status" value="1"/>
</dbReference>
<evidence type="ECO:0000256" key="1">
    <source>
        <dbReference type="ARBA" id="ARBA00010688"/>
    </source>
</evidence>
<evidence type="ECO:0000259" key="4">
    <source>
        <dbReference type="Pfam" id="PF00294"/>
    </source>
</evidence>
<dbReference type="EMBL" id="JBJXBP010000001">
    <property type="protein sequence ID" value="KAL3850593.1"/>
    <property type="molecule type" value="Genomic_DNA"/>
</dbReference>
<dbReference type="InterPro" id="IPR050306">
    <property type="entry name" value="PfkB_Carbo_kinase"/>
</dbReference>
<gene>
    <name evidence="5" type="ORF">ACJIZ3_012475</name>
</gene>
<protein>
    <recommendedName>
        <fullName evidence="4">Carbohydrate kinase PfkB domain-containing protein</fullName>
    </recommendedName>
</protein>
<dbReference type="PROSITE" id="PS00584">
    <property type="entry name" value="PFKB_KINASES_2"/>
    <property type="match status" value="1"/>
</dbReference>
<name>A0ABD3URE8_9LAMI</name>
<evidence type="ECO:0000256" key="3">
    <source>
        <dbReference type="ARBA" id="ARBA00022777"/>
    </source>
</evidence>
<dbReference type="Pfam" id="PF00294">
    <property type="entry name" value="PfkB"/>
    <property type="match status" value="1"/>
</dbReference>
<comment type="similarity">
    <text evidence="1">Belongs to the carbohydrate kinase PfkB family.</text>
</comment>
<comment type="caution">
    <text evidence="5">The sequence shown here is derived from an EMBL/GenBank/DDBJ whole genome shotgun (WGS) entry which is preliminary data.</text>
</comment>
<dbReference type="GO" id="GO:0016301">
    <property type="term" value="F:kinase activity"/>
    <property type="evidence" value="ECO:0007669"/>
    <property type="project" value="UniProtKB-KW"/>
</dbReference>
<feature type="domain" description="Carbohydrate kinase PfkB" evidence="4">
    <location>
        <begin position="200"/>
        <end position="271"/>
    </location>
</feature>
<accession>A0ABD3URE8</accession>
<dbReference type="InterPro" id="IPR002173">
    <property type="entry name" value="Carboh/pur_kinase_PfkB_CS"/>
</dbReference>
<proteinExistence type="inferred from homology"/>
<dbReference type="SUPFAM" id="SSF53613">
    <property type="entry name" value="Ribokinase-like"/>
    <property type="match status" value="1"/>
</dbReference>
<evidence type="ECO:0000313" key="5">
    <source>
        <dbReference type="EMBL" id="KAL3850593.1"/>
    </source>
</evidence>